<evidence type="ECO:0000313" key="2">
    <source>
        <dbReference type="Proteomes" id="UP000077381"/>
    </source>
</evidence>
<reference evidence="1 2" key="1">
    <citation type="submission" date="2015-12" db="EMBL/GenBank/DDBJ databases">
        <title>Genome sequence of Streptomyces sp. G25.</title>
        <authorList>
            <person name="Poehlein A."/>
            <person name="Roettig A."/>
            <person name="Hiessl S."/>
            <person name="Hauschild P."/>
            <person name="Schauer J."/>
            <person name="Madkour M.H."/>
            <person name="Al-Ansari A.M."/>
            <person name="Almakishah N.H."/>
            <person name="Steinbuechel A."/>
            <person name="Daniel R."/>
        </authorList>
    </citation>
    <scope>NUCLEOTIDE SEQUENCE [LARGE SCALE GENOMIC DNA]</scope>
    <source>
        <strain evidence="2">G25(2015)</strain>
    </source>
</reference>
<dbReference type="Proteomes" id="UP000077381">
    <property type="component" value="Unassembled WGS sequence"/>
</dbReference>
<evidence type="ECO:0000313" key="1">
    <source>
        <dbReference type="EMBL" id="OAH10695.1"/>
    </source>
</evidence>
<sequence>MIDSLATLDASKSRITLALVNRDPASAIACDVRISGHPVDGSHQATVLEGPHADAYNDVDQPDTITPRATKVEFRSGRVVLPSHSLTMCHIELPVHHAEGEVNAGRMLSGDWHLSTTGWHKRS</sequence>
<name>A0A177HIF8_9ACTN</name>
<dbReference type="STRING" id="1716141.STSP_59830"/>
<accession>A0A177HIF8</accession>
<gene>
    <name evidence="1" type="ORF">STSP_59830</name>
</gene>
<dbReference type="EMBL" id="LOHS01000125">
    <property type="protein sequence ID" value="OAH10695.1"/>
    <property type="molecule type" value="Genomic_DNA"/>
</dbReference>
<dbReference type="SUPFAM" id="SSF51011">
    <property type="entry name" value="Glycosyl hydrolase domain"/>
    <property type="match status" value="1"/>
</dbReference>
<dbReference type="PATRIC" id="fig|1716141.3.peg.6294"/>
<organism evidence="1 2">
    <name type="scientific">Streptomyces jeddahensis</name>
    <dbReference type="NCBI Taxonomy" id="1716141"/>
    <lineage>
        <taxon>Bacteria</taxon>
        <taxon>Bacillati</taxon>
        <taxon>Actinomycetota</taxon>
        <taxon>Actinomycetes</taxon>
        <taxon>Kitasatosporales</taxon>
        <taxon>Streptomycetaceae</taxon>
        <taxon>Streptomyces</taxon>
    </lineage>
</organism>
<proteinExistence type="predicted"/>
<dbReference type="Gene3D" id="2.60.40.1180">
    <property type="entry name" value="Golgi alpha-mannosidase II"/>
    <property type="match status" value="1"/>
</dbReference>
<keyword evidence="2" id="KW-1185">Reference proteome</keyword>
<dbReference type="InterPro" id="IPR013780">
    <property type="entry name" value="Glyco_hydro_b"/>
</dbReference>
<dbReference type="AlphaFoldDB" id="A0A177HIF8"/>
<comment type="caution">
    <text evidence="1">The sequence shown here is derived from an EMBL/GenBank/DDBJ whole genome shotgun (WGS) entry which is preliminary data.</text>
</comment>
<protein>
    <submittedName>
        <fullName evidence="1">Uncharacterized protein</fullName>
    </submittedName>
</protein>